<dbReference type="GO" id="GO:0003911">
    <property type="term" value="F:DNA ligase (NAD+) activity"/>
    <property type="evidence" value="ECO:0007669"/>
    <property type="project" value="InterPro"/>
</dbReference>
<dbReference type="SUPFAM" id="SSF56091">
    <property type="entry name" value="DNA ligase/mRNA capping enzyme, catalytic domain"/>
    <property type="match status" value="1"/>
</dbReference>
<keyword evidence="2" id="KW-0436">Ligase</keyword>
<organism evidence="2 3">
    <name type="scientific">Xanthomonas citri pv. citri</name>
    <dbReference type="NCBI Taxonomy" id="611301"/>
    <lineage>
        <taxon>Bacteria</taxon>
        <taxon>Pseudomonadati</taxon>
        <taxon>Pseudomonadota</taxon>
        <taxon>Gammaproteobacteria</taxon>
        <taxon>Lysobacterales</taxon>
        <taxon>Lysobacteraceae</taxon>
        <taxon>Xanthomonas</taxon>
    </lineage>
</organism>
<protein>
    <submittedName>
        <fullName evidence="2">NAD-dependent DNA ligase LigA</fullName>
    </submittedName>
</protein>
<evidence type="ECO:0000259" key="1">
    <source>
        <dbReference type="Pfam" id="PF01653"/>
    </source>
</evidence>
<evidence type="ECO:0000313" key="2">
    <source>
        <dbReference type="EMBL" id="MBD4335228.1"/>
    </source>
</evidence>
<accession>A0A8I0H7F3</accession>
<feature type="non-terminal residue" evidence="2">
    <location>
        <position position="87"/>
    </location>
</feature>
<evidence type="ECO:0000313" key="3">
    <source>
        <dbReference type="Proteomes" id="UP000653002"/>
    </source>
</evidence>
<dbReference type="InterPro" id="IPR013839">
    <property type="entry name" value="DNAligase_adenylation"/>
</dbReference>
<feature type="domain" description="NAD-dependent DNA ligase adenylation" evidence="1">
    <location>
        <begin position="1"/>
        <end position="87"/>
    </location>
</feature>
<comment type="caution">
    <text evidence="2">The sequence shown here is derived from an EMBL/GenBank/DDBJ whole genome shotgun (WGS) entry which is preliminary data.</text>
</comment>
<reference evidence="2" key="1">
    <citation type="submission" date="2020-01" db="EMBL/GenBank/DDBJ databases">
        <authorList>
            <person name="Richard D."/>
        </authorList>
    </citation>
    <scope>NUCLEOTIDE SEQUENCE</scope>
    <source>
        <strain evidence="2">JP541</strain>
    </source>
</reference>
<dbReference type="Gene3D" id="3.30.470.30">
    <property type="entry name" value="DNA ligase/mRNA capping enzyme"/>
    <property type="match status" value="1"/>
</dbReference>
<name>A0A8I0H7F3_XANCI</name>
<proteinExistence type="predicted"/>
<dbReference type="AlphaFoldDB" id="A0A8I0H7F3"/>
<dbReference type="Proteomes" id="UP000653002">
    <property type="component" value="Unassembled WGS sequence"/>
</dbReference>
<dbReference type="EMBL" id="JAABFR010000171">
    <property type="protein sequence ID" value="MBD4335228.1"/>
    <property type="molecule type" value="Genomic_DNA"/>
</dbReference>
<feature type="non-terminal residue" evidence="2">
    <location>
        <position position="1"/>
    </location>
</feature>
<dbReference type="Pfam" id="PF01653">
    <property type="entry name" value="DNA_ligase_aden"/>
    <property type="match status" value="1"/>
</dbReference>
<sequence length="87" mass="9682">EDGKLKQAITRGAEGRIGEDVTHTVRVMLNVPLTIPYMQPLEVRGEGVVSWANFEQLNGELDEPYIHPRSLAAGSIRKLDATKVKNR</sequence>
<gene>
    <name evidence="2" type="ORF">GUH15_03870</name>
</gene>